<keyword evidence="3" id="KW-1185">Reference proteome</keyword>
<evidence type="ECO:0000313" key="3">
    <source>
        <dbReference type="Proteomes" id="UP001054945"/>
    </source>
</evidence>
<dbReference type="Proteomes" id="UP001054945">
    <property type="component" value="Unassembled WGS sequence"/>
</dbReference>
<organism evidence="2 3">
    <name type="scientific">Caerostris extrusa</name>
    <name type="common">Bark spider</name>
    <name type="synonym">Caerostris bankana</name>
    <dbReference type="NCBI Taxonomy" id="172846"/>
    <lineage>
        <taxon>Eukaryota</taxon>
        <taxon>Metazoa</taxon>
        <taxon>Ecdysozoa</taxon>
        <taxon>Arthropoda</taxon>
        <taxon>Chelicerata</taxon>
        <taxon>Arachnida</taxon>
        <taxon>Araneae</taxon>
        <taxon>Araneomorphae</taxon>
        <taxon>Entelegynae</taxon>
        <taxon>Araneoidea</taxon>
        <taxon>Araneidae</taxon>
        <taxon>Caerostris</taxon>
    </lineage>
</organism>
<sequence>MTGTSFSQMLILSIRGISNQSVWWRNKFSLDKSRVFGGAIDSMTIFHFAPRAAGRGPVARLPARQTSDNEGLKYTPPPRYIPPGEREIIGEGGSFATQGQGF</sequence>
<evidence type="ECO:0000256" key="1">
    <source>
        <dbReference type="SAM" id="MobiDB-lite"/>
    </source>
</evidence>
<accession>A0AAV4XWB0</accession>
<feature type="region of interest" description="Disordered" evidence="1">
    <location>
        <begin position="57"/>
        <end position="102"/>
    </location>
</feature>
<gene>
    <name evidence="2" type="ORF">CEXT_702181</name>
</gene>
<dbReference type="EMBL" id="BPLR01018265">
    <property type="protein sequence ID" value="GIY98164.1"/>
    <property type="molecule type" value="Genomic_DNA"/>
</dbReference>
<protein>
    <submittedName>
        <fullName evidence="2">Uncharacterized protein</fullName>
    </submittedName>
</protein>
<evidence type="ECO:0000313" key="2">
    <source>
        <dbReference type="EMBL" id="GIY98164.1"/>
    </source>
</evidence>
<reference evidence="2 3" key="1">
    <citation type="submission" date="2021-06" db="EMBL/GenBank/DDBJ databases">
        <title>Caerostris extrusa draft genome.</title>
        <authorList>
            <person name="Kono N."/>
            <person name="Arakawa K."/>
        </authorList>
    </citation>
    <scope>NUCLEOTIDE SEQUENCE [LARGE SCALE GENOMIC DNA]</scope>
</reference>
<dbReference type="AlphaFoldDB" id="A0AAV4XWB0"/>
<comment type="caution">
    <text evidence="2">The sequence shown here is derived from an EMBL/GenBank/DDBJ whole genome shotgun (WGS) entry which is preliminary data.</text>
</comment>
<name>A0AAV4XWB0_CAEEX</name>
<proteinExistence type="predicted"/>